<organism evidence="2 3">
    <name type="scientific">Tissierella simiarum</name>
    <dbReference type="NCBI Taxonomy" id="2841534"/>
    <lineage>
        <taxon>Bacteria</taxon>
        <taxon>Bacillati</taxon>
        <taxon>Bacillota</taxon>
        <taxon>Tissierellia</taxon>
        <taxon>Tissierellales</taxon>
        <taxon>Tissierellaceae</taxon>
        <taxon>Tissierella</taxon>
    </lineage>
</organism>
<dbReference type="InterPro" id="IPR015130">
    <property type="entry name" value="Lys-AminoMut_A"/>
</dbReference>
<feature type="domain" description="D-Lysine 5,6-aminomutase alpha subunit" evidence="1">
    <location>
        <begin position="3"/>
        <end position="116"/>
    </location>
</feature>
<reference evidence="2 3" key="1">
    <citation type="submission" date="2021-06" db="EMBL/GenBank/DDBJ databases">
        <authorList>
            <person name="Sun Q."/>
            <person name="Li D."/>
        </authorList>
    </citation>
    <scope>NUCLEOTIDE SEQUENCE [LARGE SCALE GENOMIC DNA]</scope>
    <source>
        <strain evidence="2 3">MSJ-40</strain>
    </source>
</reference>
<dbReference type="RefSeq" id="WP_216519032.1">
    <property type="nucleotide sequence ID" value="NZ_JAHLPM010000007.1"/>
</dbReference>
<protein>
    <submittedName>
        <fullName evidence="2">Ornithine aminomutase subunit alpha</fullName>
    </submittedName>
</protein>
<evidence type="ECO:0000259" key="1">
    <source>
        <dbReference type="Pfam" id="PF16552"/>
    </source>
</evidence>
<proteinExistence type="predicted"/>
<dbReference type="EMBL" id="JAHLPM010000007">
    <property type="protein sequence ID" value="MBU5438156.1"/>
    <property type="molecule type" value="Genomic_DNA"/>
</dbReference>
<accession>A0ABS6E6J7</accession>
<comment type="caution">
    <text evidence="2">The sequence shown here is derived from an EMBL/GenBank/DDBJ whole genome shotgun (WGS) entry which is preliminary data.</text>
</comment>
<name>A0ABS6E6J7_9FIRM</name>
<keyword evidence="3" id="KW-1185">Reference proteome</keyword>
<dbReference type="Pfam" id="PF16552">
    <property type="entry name" value="OAM_alpha"/>
    <property type="match status" value="1"/>
</dbReference>
<dbReference type="Proteomes" id="UP000749471">
    <property type="component" value="Unassembled WGS sequence"/>
</dbReference>
<evidence type="ECO:0000313" key="2">
    <source>
        <dbReference type="EMBL" id="MBU5438156.1"/>
    </source>
</evidence>
<gene>
    <name evidence="2" type="ORF">KQI42_09060</name>
</gene>
<evidence type="ECO:0000313" key="3">
    <source>
        <dbReference type="Proteomes" id="UP000749471"/>
    </source>
</evidence>
<sequence>MTRADDFQERRKHLANLSEEELEQRFWELAEKIVDPLIDLAEKNTTPSIERSVLLRMGFSSLEAKAIVDGAMDRGLLGKGAGHIVYKLAKGKNMDIREAGLRLVNGQMWDDVVVLFKGGVN</sequence>